<dbReference type="GO" id="GO:0016616">
    <property type="term" value="F:oxidoreductase activity, acting on the CH-OH group of donors, NAD or NADP as acceptor"/>
    <property type="evidence" value="ECO:0007669"/>
    <property type="project" value="InterPro"/>
</dbReference>
<evidence type="ECO:0000313" key="6">
    <source>
        <dbReference type="Proteomes" id="UP000616201"/>
    </source>
</evidence>
<dbReference type="AlphaFoldDB" id="A0A928UYX3"/>
<evidence type="ECO:0000256" key="2">
    <source>
        <dbReference type="RuleBase" id="RU003719"/>
    </source>
</evidence>
<dbReference type="Gene3D" id="3.40.50.720">
    <property type="entry name" value="NAD(P)-binding Rossmann-like Domain"/>
    <property type="match status" value="2"/>
</dbReference>
<dbReference type="EMBL" id="PRDK01000004">
    <property type="protein sequence ID" value="MBE8713357.1"/>
    <property type="molecule type" value="Genomic_DNA"/>
</dbReference>
<dbReference type="Pfam" id="PF00389">
    <property type="entry name" value="2-Hacid_dh"/>
    <property type="match status" value="1"/>
</dbReference>
<accession>A0A928UYX3</accession>
<dbReference type="PANTHER" id="PTHR42938">
    <property type="entry name" value="FORMATE DEHYDROGENASE 1"/>
    <property type="match status" value="1"/>
</dbReference>
<gene>
    <name evidence="5" type="ORF">C4F49_06675</name>
</gene>
<dbReference type="InterPro" id="IPR036291">
    <property type="entry name" value="NAD(P)-bd_dom_sf"/>
</dbReference>
<dbReference type="GO" id="GO:0051287">
    <property type="term" value="F:NAD binding"/>
    <property type="evidence" value="ECO:0007669"/>
    <property type="project" value="InterPro"/>
</dbReference>
<keyword evidence="6" id="KW-1185">Reference proteome</keyword>
<evidence type="ECO:0000259" key="4">
    <source>
        <dbReference type="Pfam" id="PF02826"/>
    </source>
</evidence>
<dbReference type="InterPro" id="IPR006140">
    <property type="entry name" value="D-isomer_DH_NAD-bd"/>
</dbReference>
<reference evidence="5" key="1">
    <citation type="submission" date="2018-02" db="EMBL/GenBank/DDBJ databases">
        <authorList>
            <person name="Vasarhelyi B.M."/>
            <person name="Deshmukh S."/>
            <person name="Balint B."/>
            <person name="Kukolya J."/>
        </authorList>
    </citation>
    <scope>NUCLEOTIDE SEQUENCE</scope>
    <source>
        <strain evidence="5">KB22</strain>
    </source>
</reference>
<dbReference type="PANTHER" id="PTHR42938:SF9">
    <property type="entry name" value="FORMATE DEHYDROGENASE 1"/>
    <property type="match status" value="1"/>
</dbReference>
<protein>
    <submittedName>
        <fullName evidence="5">Phosphoglycerate dehydrogenase</fullName>
    </submittedName>
</protein>
<organism evidence="5 6">
    <name type="scientific">Sphingobacterium hungaricum</name>
    <dbReference type="NCBI Taxonomy" id="2082723"/>
    <lineage>
        <taxon>Bacteria</taxon>
        <taxon>Pseudomonadati</taxon>
        <taxon>Bacteroidota</taxon>
        <taxon>Sphingobacteriia</taxon>
        <taxon>Sphingobacteriales</taxon>
        <taxon>Sphingobacteriaceae</taxon>
        <taxon>Sphingobacterium</taxon>
    </lineage>
</organism>
<dbReference type="Pfam" id="PF02826">
    <property type="entry name" value="2-Hacid_dh_C"/>
    <property type="match status" value="1"/>
</dbReference>
<dbReference type="PROSITE" id="PS00670">
    <property type="entry name" value="D_2_HYDROXYACID_DH_2"/>
    <property type="match status" value="1"/>
</dbReference>
<dbReference type="SUPFAM" id="SSF51735">
    <property type="entry name" value="NAD(P)-binding Rossmann-fold domains"/>
    <property type="match status" value="1"/>
</dbReference>
<evidence type="ECO:0000259" key="3">
    <source>
        <dbReference type="Pfam" id="PF00389"/>
    </source>
</evidence>
<comment type="similarity">
    <text evidence="2">Belongs to the D-isomer specific 2-hydroxyacid dehydrogenase family.</text>
</comment>
<name>A0A928UYX3_9SPHI</name>
<feature type="domain" description="D-isomer specific 2-hydroxyacid dehydrogenase catalytic" evidence="3">
    <location>
        <begin position="5"/>
        <end position="308"/>
    </location>
</feature>
<dbReference type="SUPFAM" id="SSF52283">
    <property type="entry name" value="Formate/glycerate dehydrogenase catalytic domain-like"/>
    <property type="match status" value="1"/>
</dbReference>
<sequence length="312" mass="35088">MENRILIVDDVHHILTEKFEGAGISFDYLPEITKSEAEKIIHLYSGMVIRSKFEVDKNFIDIAESLKVIARCGAGMDNIDEDYASQKNIKLINAPEGNRDAVGEHMIGMLLSLMNNLNKADQEIKNGRWDREGNRGHELKGRTVALIGYGNNGQAMAKKLSGFDVHVIAYDKYKTGFSDDYAKEVSMEEVVKQADVLSFHIPLTKETKGLVNDEYLFHFKKPFFFLMGARGPIADVSAILKYLEQGKILGAAFDVLPVEKFPSLAEQSWYTDLISHPNVLLSPHVAGWTFDSYYKLSAFAAEKVVEFFGKSY</sequence>
<feature type="domain" description="D-isomer specific 2-hydroxyacid dehydrogenase NAD-binding" evidence="4">
    <location>
        <begin position="107"/>
        <end position="286"/>
    </location>
</feature>
<proteinExistence type="inferred from homology"/>
<dbReference type="InterPro" id="IPR029753">
    <property type="entry name" value="D-isomer_DH_CS"/>
</dbReference>
<dbReference type="RefSeq" id="WP_196935299.1">
    <property type="nucleotide sequence ID" value="NZ_MU158698.1"/>
</dbReference>
<keyword evidence="1 2" id="KW-0560">Oxidoreductase</keyword>
<evidence type="ECO:0000313" key="5">
    <source>
        <dbReference type="EMBL" id="MBE8713357.1"/>
    </source>
</evidence>
<dbReference type="InterPro" id="IPR006139">
    <property type="entry name" value="D-isomer_2_OHA_DH_cat_dom"/>
</dbReference>
<dbReference type="Proteomes" id="UP000616201">
    <property type="component" value="Unassembled WGS sequence"/>
</dbReference>
<evidence type="ECO:0000256" key="1">
    <source>
        <dbReference type="ARBA" id="ARBA00023002"/>
    </source>
</evidence>
<comment type="caution">
    <text evidence="5">The sequence shown here is derived from an EMBL/GenBank/DDBJ whole genome shotgun (WGS) entry which is preliminary data.</text>
</comment>